<dbReference type="RefSeq" id="WP_167190059.1">
    <property type="nucleotide sequence ID" value="NZ_JAAONZ010000016.1"/>
</dbReference>
<sequence length="265" mass="27290">MKCGFIGLGSQGAPMAQAMIDGGYDVMLWARRAESLQPFVSTSATVAGSVRELGEQVQFCGICVVDDAGVCDVCDELIPAMAPGGCIAIHATVHPQLCRDLAAAATARGLYLVDAPVSGGGSAASDKTLTVMVGGSDEALKIMRPVFETFSGLLIHLGDVGAGQMAKLVNNSMMAANLAIAHNSLAAASALGVNREAFVELVKVSSGRSFAFEVGSRIQNASDFAHGARMLNKDVGLLGEALGDDASYPLIRDTAQAFLQAALKV</sequence>
<evidence type="ECO:0000259" key="5">
    <source>
        <dbReference type="Pfam" id="PF14833"/>
    </source>
</evidence>
<name>A0A9E5MND5_9GAMM</name>
<dbReference type="Pfam" id="PF14833">
    <property type="entry name" value="NAD_binding_11"/>
    <property type="match status" value="1"/>
</dbReference>
<feature type="active site" evidence="3">
    <location>
        <position position="167"/>
    </location>
</feature>
<dbReference type="SUPFAM" id="SSF51735">
    <property type="entry name" value="NAD(P)-binding Rossmann-fold domains"/>
    <property type="match status" value="1"/>
</dbReference>
<organism evidence="6 7">
    <name type="scientific">Pseudomaricurvus hydrocarbonicus</name>
    <dbReference type="NCBI Taxonomy" id="1470433"/>
    <lineage>
        <taxon>Bacteria</taxon>
        <taxon>Pseudomonadati</taxon>
        <taxon>Pseudomonadota</taxon>
        <taxon>Gammaproteobacteria</taxon>
        <taxon>Cellvibrionales</taxon>
        <taxon>Cellvibrionaceae</taxon>
        <taxon>Pseudomaricurvus</taxon>
    </lineage>
</organism>
<evidence type="ECO:0000259" key="4">
    <source>
        <dbReference type="Pfam" id="PF03446"/>
    </source>
</evidence>
<dbReference type="InterPro" id="IPR006115">
    <property type="entry name" value="6PGDH_NADP-bd"/>
</dbReference>
<reference evidence="6" key="1">
    <citation type="submission" date="2020-03" db="EMBL/GenBank/DDBJ databases">
        <authorList>
            <person name="Guo F."/>
        </authorList>
    </citation>
    <scope>NUCLEOTIDE SEQUENCE</scope>
    <source>
        <strain evidence="6">JCM 30134</strain>
    </source>
</reference>
<keyword evidence="7" id="KW-1185">Reference proteome</keyword>
<protein>
    <submittedName>
        <fullName evidence="6">NAD(P)-dependent oxidoreductase</fullName>
    </submittedName>
</protein>
<dbReference type="Pfam" id="PF03446">
    <property type="entry name" value="NAD_binding_2"/>
    <property type="match status" value="1"/>
</dbReference>
<dbReference type="Proteomes" id="UP000787472">
    <property type="component" value="Unassembled WGS sequence"/>
</dbReference>
<evidence type="ECO:0000256" key="2">
    <source>
        <dbReference type="ARBA" id="ARBA00023027"/>
    </source>
</evidence>
<dbReference type="InterPro" id="IPR013328">
    <property type="entry name" value="6PGD_dom2"/>
</dbReference>
<accession>A0A9E5MND5</accession>
<feature type="domain" description="6-phosphogluconate dehydrogenase NADP-binding" evidence="4">
    <location>
        <begin position="3"/>
        <end position="156"/>
    </location>
</feature>
<evidence type="ECO:0000256" key="3">
    <source>
        <dbReference type="PIRSR" id="PIRSR000103-1"/>
    </source>
</evidence>
<comment type="caution">
    <text evidence="6">The sequence shown here is derived from an EMBL/GenBank/DDBJ whole genome shotgun (WGS) entry which is preliminary data.</text>
</comment>
<dbReference type="Gene3D" id="3.40.50.720">
    <property type="entry name" value="NAD(P)-binding Rossmann-like Domain"/>
    <property type="match status" value="1"/>
</dbReference>
<dbReference type="InterPro" id="IPR015815">
    <property type="entry name" value="HIBADH-related"/>
</dbReference>
<dbReference type="InterPro" id="IPR036291">
    <property type="entry name" value="NAD(P)-bd_dom_sf"/>
</dbReference>
<keyword evidence="2" id="KW-0520">NAD</keyword>
<dbReference type="EMBL" id="JAAONZ010000016">
    <property type="protein sequence ID" value="NHO67420.1"/>
    <property type="molecule type" value="Genomic_DNA"/>
</dbReference>
<dbReference type="GO" id="GO:0050661">
    <property type="term" value="F:NADP binding"/>
    <property type="evidence" value="ECO:0007669"/>
    <property type="project" value="InterPro"/>
</dbReference>
<dbReference type="GO" id="GO:0051287">
    <property type="term" value="F:NAD binding"/>
    <property type="evidence" value="ECO:0007669"/>
    <property type="project" value="InterPro"/>
</dbReference>
<dbReference type="PANTHER" id="PTHR43060">
    <property type="entry name" value="3-HYDROXYISOBUTYRATE DEHYDROGENASE-LIKE 1, MITOCHONDRIAL-RELATED"/>
    <property type="match status" value="1"/>
</dbReference>
<dbReference type="GO" id="GO:0016491">
    <property type="term" value="F:oxidoreductase activity"/>
    <property type="evidence" value="ECO:0007669"/>
    <property type="project" value="UniProtKB-KW"/>
</dbReference>
<keyword evidence="1" id="KW-0560">Oxidoreductase</keyword>
<dbReference type="PANTHER" id="PTHR43060:SF15">
    <property type="entry name" value="3-HYDROXYISOBUTYRATE DEHYDROGENASE-LIKE 1, MITOCHONDRIAL-RELATED"/>
    <property type="match status" value="1"/>
</dbReference>
<gene>
    <name evidence="6" type="ORF">G8770_17890</name>
</gene>
<proteinExistence type="predicted"/>
<dbReference type="SUPFAM" id="SSF48179">
    <property type="entry name" value="6-phosphogluconate dehydrogenase C-terminal domain-like"/>
    <property type="match status" value="1"/>
</dbReference>
<dbReference type="Gene3D" id="1.10.1040.10">
    <property type="entry name" value="N-(1-d-carboxylethyl)-l-norvaline Dehydrogenase, domain 2"/>
    <property type="match status" value="1"/>
</dbReference>
<dbReference type="InterPro" id="IPR008927">
    <property type="entry name" value="6-PGluconate_DH-like_C_sf"/>
</dbReference>
<dbReference type="AlphaFoldDB" id="A0A9E5MND5"/>
<dbReference type="PIRSF" id="PIRSF000103">
    <property type="entry name" value="HIBADH"/>
    <property type="match status" value="1"/>
</dbReference>
<dbReference type="InterPro" id="IPR029154">
    <property type="entry name" value="HIBADH-like_NADP-bd"/>
</dbReference>
<evidence type="ECO:0000313" key="7">
    <source>
        <dbReference type="Proteomes" id="UP000787472"/>
    </source>
</evidence>
<evidence type="ECO:0000313" key="6">
    <source>
        <dbReference type="EMBL" id="NHO67420.1"/>
    </source>
</evidence>
<feature type="domain" description="3-hydroxyisobutyrate dehydrogenase-like NAD-binding" evidence="5">
    <location>
        <begin position="161"/>
        <end position="258"/>
    </location>
</feature>
<evidence type="ECO:0000256" key="1">
    <source>
        <dbReference type="ARBA" id="ARBA00023002"/>
    </source>
</evidence>